<reference evidence="2 3" key="1">
    <citation type="submission" date="2019-05" db="EMBL/GenBank/DDBJ databases">
        <authorList>
            <person name="Hariharan J."/>
            <person name="Choudoir M.J."/>
            <person name="Diebold P."/>
            <person name="Panke-Buisse K."/>
            <person name="Buckley D.H."/>
        </authorList>
    </citation>
    <scope>NUCLEOTIDE SEQUENCE [LARGE SCALE GENOMIC DNA]</scope>
    <source>
        <strain evidence="2 3">SUN51</strain>
    </source>
</reference>
<accession>A0A5B0BE33</accession>
<evidence type="ECO:0000313" key="3">
    <source>
        <dbReference type="Proteomes" id="UP000324965"/>
    </source>
</evidence>
<dbReference type="Proteomes" id="UP000324965">
    <property type="component" value="Unassembled WGS sequence"/>
</dbReference>
<proteinExistence type="predicted"/>
<feature type="region of interest" description="Disordered" evidence="1">
    <location>
        <begin position="1"/>
        <end position="115"/>
    </location>
</feature>
<comment type="caution">
    <text evidence="2">The sequence shown here is derived from an EMBL/GenBank/DDBJ whole genome shotgun (WGS) entry which is preliminary data.</text>
</comment>
<gene>
    <name evidence="2" type="ORF">FGF04_09850</name>
</gene>
<protein>
    <submittedName>
        <fullName evidence="2">Uncharacterized protein</fullName>
    </submittedName>
</protein>
<feature type="compositionally biased region" description="Basic and acidic residues" evidence="1">
    <location>
        <begin position="12"/>
        <end position="30"/>
    </location>
</feature>
<dbReference type="AlphaFoldDB" id="A0A5B0BE33"/>
<evidence type="ECO:0000313" key="2">
    <source>
        <dbReference type="EMBL" id="KAA0940384.1"/>
    </source>
</evidence>
<feature type="compositionally biased region" description="Basic residues" evidence="1">
    <location>
        <begin position="1"/>
        <end position="11"/>
    </location>
</feature>
<name>A0A5B0BE33_9ACTN</name>
<feature type="compositionally biased region" description="Low complexity" evidence="1">
    <location>
        <begin position="69"/>
        <end position="82"/>
    </location>
</feature>
<organism evidence="2 3">
    <name type="scientific">Streptomyces apricus</name>
    <dbReference type="NCBI Taxonomy" id="1828112"/>
    <lineage>
        <taxon>Bacteria</taxon>
        <taxon>Bacillati</taxon>
        <taxon>Actinomycetota</taxon>
        <taxon>Actinomycetes</taxon>
        <taxon>Kitasatosporales</taxon>
        <taxon>Streptomycetaceae</taxon>
        <taxon>Streptomyces</taxon>
    </lineage>
</organism>
<keyword evidence="3" id="KW-1185">Reference proteome</keyword>
<sequence length="115" mass="12251">MRDRRRLQPRRQGRDHPVPLRGDGHAERQLAVRLTSAGAPPTRTPDRMRLPGVRVEAPPSSVPDPAPPAADGTAKVVAAAGRPARRVPGESARGSTGSDDDTPRHHMAVPRVVSA</sequence>
<dbReference type="EMBL" id="VDFC01000028">
    <property type="protein sequence ID" value="KAA0940384.1"/>
    <property type="molecule type" value="Genomic_DNA"/>
</dbReference>
<evidence type="ECO:0000256" key="1">
    <source>
        <dbReference type="SAM" id="MobiDB-lite"/>
    </source>
</evidence>